<protein>
    <submittedName>
        <fullName evidence="1">Uncharacterized protein</fullName>
    </submittedName>
</protein>
<evidence type="ECO:0000313" key="1">
    <source>
        <dbReference type="EMBL" id="EFJ09852.1"/>
    </source>
</evidence>
<dbReference type="KEGG" id="smo:SELMODRAFT_427716"/>
<organism evidence="2">
    <name type="scientific">Selaginella moellendorffii</name>
    <name type="common">Spikemoss</name>
    <dbReference type="NCBI Taxonomy" id="88036"/>
    <lineage>
        <taxon>Eukaryota</taxon>
        <taxon>Viridiplantae</taxon>
        <taxon>Streptophyta</taxon>
        <taxon>Embryophyta</taxon>
        <taxon>Tracheophyta</taxon>
        <taxon>Lycopodiopsida</taxon>
        <taxon>Selaginellales</taxon>
        <taxon>Selaginellaceae</taxon>
        <taxon>Selaginella</taxon>
    </lineage>
</organism>
<reference evidence="1 2" key="1">
    <citation type="journal article" date="2011" name="Science">
        <title>The Selaginella genome identifies genetic changes associated with the evolution of vascular plants.</title>
        <authorList>
            <person name="Banks J.A."/>
            <person name="Nishiyama T."/>
            <person name="Hasebe M."/>
            <person name="Bowman J.L."/>
            <person name="Gribskov M."/>
            <person name="dePamphilis C."/>
            <person name="Albert V.A."/>
            <person name="Aono N."/>
            <person name="Aoyama T."/>
            <person name="Ambrose B.A."/>
            <person name="Ashton N.W."/>
            <person name="Axtell M.J."/>
            <person name="Barker E."/>
            <person name="Barker M.S."/>
            <person name="Bennetzen J.L."/>
            <person name="Bonawitz N.D."/>
            <person name="Chapple C."/>
            <person name="Cheng C."/>
            <person name="Correa L.G."/>
            <person name="Dacre M."/>
            <person name="DeBarry J."/>
            <person name="Dreyer I."/>
            <person name="Elias M."/>
            <person name="Engstrom E.M."/>
            <person name="Estelle M."/>
            <person name="Feng L."/>
            <person name="Finet C."/>
            <person name="Floyd S.K."/>
            <person name="Frommer W.B."/>
            <person name="Fujita T."/>
            <person name="Gramzow L."/>
            <person name="Gutensohn M."/>
            <person name="Harholt J."/>
            <person name="Hattori M."/>
            <person name="Heyl A."/>
            <person name="Hirai T."/>
            <person name="Hiwatashi Y."/>
            <person name="Ishikawa M."/>
            <person name="Iwata M."/>
            <person name="Karol K.G."/>
            <person name="Koehler B."/>
            <person name="Kolukisaoglu U."/>
            <person name="Kubo M."/>
            <person name="Kurata T."/>
            <person name="Lalonde S."/>
            <person name="Li K."/>
            <person name="Li Y."/>
            <person name="Litt A."/>
            <person name="Lyons E."/>
            <person name="Manning G."/>
            <person name="Maruyama T."/>
            <person name="Michael T.P."/>
            <person name="Mikami K."/>
            <person name="Miyazaki S."/>
            <person name="Morinaga S."/>
            <person name="Murata T."/>
            <person name="Mueller-Roeber B."/>
            <person name="Nelson D.R."/>
            <person name="Obara M."/>
            <person name="Oguri Y."/>
            <person name="Olmstead R.G."/>
            <person name="Onodera N."/>
            <person name="Petersen B.L."/>
            <person name="Pils B."/>
            <person name="Prigge M."/>
            <person name="Rensing S.A."/>
            <person name="Riano-Pachon D.M."/>
            <person name="Roberts A.W."/>
            <person name="Sato Y."/>
            <person name="Scheller H.V."/>
            <person name="Schulz B."/>
            <person name="Schulz C."/>
            <person name="Shakirov E.V."/>
            <person name="Shibagaki N."/>
            <person name="Shinohara N."/>
            <person name="Shippen D.E."/>
            <person name="Soerensen I."/>
            <person name="Sotooka R."/>
            <person name="Sugimoto N."/>
            <person name="Sugita M."/>
            <person name="Sumikawa N."/>
            <person name="Tanurdzic M."/>
            <person name="Theissen G."/>
            <person name="Ulvskov P."/>
            <person name="Wakazuki S."/>
            <person name="Weng J.K."/>
            <person name="Willats W.W."/>
            <person name="Wipf D."/>
            <person name="Wolf P.G."/>
            <person name="Yang L."/>
            <person name="Zimmer A.D."/>
            <person name="Zhu Q."/>
            <person name="Mitros T."/>
            <person name="Hellsten U."/>
            <person name="Loque D."/>
            <person name="Otillar R."/>
            <person name="Salamov A."/>
            <person name="Schmutz J."/>
            <person name="Shapiro H."/>
            <person name="Lindquist E."/>
            <person name="Lucas S."/>
            <person name="Rokhsar D."/>
            <person name="Grigoriev I.V."/>
        </authorList>
    </citation>
    <scope>NUCLEOTIDE SEQUENCE [LARGE SCALE GENOMIC DNA]</scope>
</reference>
<gene>
    <name evidence="1" type="ORF">SELMODRAFT_427716</name>
</gene>
<dbReference type="Gramene" id="EFJ09852">
    <property type="protein sequence ID" value="EFJ09852"/>
    <property type="gene ID" value="SELMODRAFT_427716"/>
</dbReference>
<dbReference type="EMBL" id="GL377658">
    <property type="protein sequence ID" value="EFJ09852.1"/>
    <property type="molecule type" value="Genomic_DNA"/>
</dbReference>
<dbReference type="AlphaFoldDB" id="D8T0H6"/>
<sequence length="276" mass="30999">MGWALLARIVVKRATASSNTSSGSSNGAYQLIRRCSSAALVATAHKLPPPPPPLPSDELAAREARSDKIIVSGYDAWWREWQEQRPHFPSLGVPDILASDDTVVMDANIGAIFSRMRLDKASPDRQVFLGMLRALEDRGRLNAPPKLIHRYAIACNRMHKVCVPGAFLDEGDRNSIGHLAEEVMQWIVEARYQLPRDPAKSMDFLVTLLQCAFLYKSTILLTNNKDYYFVLKAAKVLQESMHASYPEYADRIDLGSIRIVFVQEQLKLNVHQVVRV</sequence>
<proteinExistence type="predicted"/>
<keyword evidence="2" id="KW-1185">Reference proteome</keyword>
<evidence type="ECO:0000313" key="2">
    <source>
        <dbReference type="Proteomes" id="UP000001514"/>
    </source>
</evidence>
<name>D8T0H6_SELML</name>
<dbReference type="HOGENOM" id="CLU_1009725_0_0_1"/>
<accession>D8T0H6</accession>
<dbReference type="Proteomes" id="UP000001514">
    <property type="component" value="Unassembled WGS sequence"/>
</dbReference>
<dbReference type="InParanoid" id="D8T0H6"/>